<evidence type="ECO:0000259" key="1">
    <source>
        <dbReference type="Pfam" id="PF21247"/>
    </source>
</evidence>
<accession>E5BE43</accession>
<evidence type="ECO:0000313" key="2">
    <source>
        <dbReference type="EMBL" id="EFS21319.1"/>
    </source>
</evidence>
<name>E5BE43_9FUSO</name>
<reference evidence="2 3" key="1">
    <citation type="submission" date="2009-02" db="EMBL/GenBank/DDBJ databases">
        <title>The Genome Sequence of Fusobacterium sp. 3_1_5R.</title>
        <authorList>
            <consortium name="The Broad Institute Genome Sequencing Platform"/>
            <person name="Ward D."/>
            <person name="Young S.K."/>
            <person name="Kodira C.D."/>
            <person name="Zeng Q."/>
            <person name="Koehrsen M."/>
            <person name="Alvarado L."/>
            <person name="Berlin A."/>
            <person name="Borenstein D."/>
            <person name="Chen Z."/>
            <person name="Engels R."/>
            <person name="Freedman E."/>
            <person name="Gellesch M."/>
            <person name="Goldberg J."/>
            <person name="Griggs A."/>
            <person name="Gujja S."/>
            <person name="Heiman D."/>
            <person name="Hepburn T."/>
            <person name="Howarth C."/>
            <person name="Jen D."/>
            <person name="Larson L."/>
            <person name="Lewis B."/>
            <person name="Mehta T."/>
            <person name="Park D."/>
            <person name="Pearson M."/>
            <person name="Roberts A."/>
            <person name="Saif S."/>
            <person name="Shea T."/>
            <person name="Shenoy N."/>
            <person name="Sisk P."/>
            <person name="Stolte C."/>
            <person name="Sykes S."/>
            <person name="Walk T."/>
            <person name="White J."/>
            <person name="Yandava C."/>
            <person name="Allen-Vercoe E."/>
            <person name="Strauss J."/>
            <person name="Ambrose C."/>
            <person name="Lander E."/>
            <person name="Nusbaum C."/>
            <person name="Galagan J."/>
            <person name="Birren B."/>
        </authorList>
    </citation>
    <scope>NUCLEOTIDE SEQUENCE [LARGE SCALE GENOMIC DNA]</scope>
    <source>
        <strain evidence="2 3">3_1_5R</strain>
    </source>
</reference>
<keyword evidence="3" id="KW-1185">Reference proteome</keyword>
<dbReference type="Pfam" id="PF21247">
    <property type="entry name" value="Fic-like_C"/>
    <property type="match status" value="1"/>
</dbReference>
<dbReference type="AlphaFoldDB" id="E5BE43"/>
<sequence length="101" mass="11862">MYSGGIPIFEEGDIFRTRIPLSEVITQTMGPTIHDTIHDKLESVLEFCKAPKSREEIQSFLKLKNRSHTMKFYIQPLLEEGKLKMVFPEKPKSKYQKYIKK</sequence>
<proteinExistence type="predicted"/>
<dbReference type="EMBL" id="GG657971">
    <property type="protein sequence ID" value="EFS21319.1"/>
    <property type="molecule type" value="Genomic_DNA"/>
</dbReference>
<organism evidence="2 3">
    <name type="scientific">Fusobacterium gonidiaformans 3-1-5R</name>
    <dbReference type="NCBI Taxonomy" id="469605"/>
    <lineage>
        <taxon>Bacteria</taxon>
        <taxon>Fusobacteriati</taxon>
        <taxon>Fusobacteriota</taxon>
        <taxon>Fusobacteriia</taxon>
        <taxon>Fusobacteriales</taxon>
        <taxon>Fusobacteriaceae</taxon>
        <taxon>Fusobacterium</taxon>
    </lineage>
</organism>
<protein>
    <recommendedName>
        <fullName evidence="1">Filamentation induced by cAMP protein Fic-like C-terminal domain-containing protein</fullName>
    </recommendedName>
</protein>
<dbReference type="HOGENOM" id="CLU_2033862_0_0_0"/>
<evidence type="ECO:0000313" key="3">
    <source>
        <dbReference type="Proteomes" id="UP000002975"/>
    </source>
</evidence>
<dbReference type="BioCyc" id="FSP469605-HMP:GTSP-821-MONOMER"/>
<dbReference type="Proteomes" id="UP000002975">
    <property type="component" value="Unassembled WGS sequence"/>
</dbReference>
<feature type="domain" description="Filamentation induced by cAMP protein Fic-like C-terminal" evidence="1">
    <location>
        <begin position="43"/>
        <end position="98"/>
    </location>
</feature>
<dbReference type="OrthoDB" id="593596at2"/>
<dbReference type="InterPro" id="IPR049514">
    <property type="entry name" value="Fic-like_C"/>
</dbReference>
<gene>
    <name evidence="2" type="ORF">FSBG_00816</name>
</gene>